<evidence type="ECO:0000313" key="2">
    <source>
        <dbReference type="EMBL" id="CAG8472234.1"/>
    </source>
</evidence>
<dbReference type="OrthoDB" id="2364712at2759"/>
<comment type="caution">
    <text evidence="2">The sequence shown here is derived from an EMBL/GenBank/DDBJ whole genome shotgun (WGS) entry which is preliminary data.</text>
</comment>
<dbReference type="Gene3D" id="3.30.420.40">
    <property type="match status" value="1"/>
</dbReference>
<dbReference type="AlphaFoldDB" id="A0A9N8Z6E7"/>
<dbReference type="InterPro" id="IPR043129">
    <property type="entry name" value="ATPase_NBD"/>
</dbReference>
<sequence>MVDSNLLSPISAYDSRGRSSFHSRSRSVSGDRRLQGRSITHSPSPSTKKTNIIDGNVKIVFGIDFGSTSTGFAFCNVLTPNIITSFDSWPHRRGSYKTPSALLYDDNHKLLAWGAPALAVRPARLRTADRKNDGDIWNKNNSKPVVNFRNAICQGKNGGDKLNLPHGLTSPDVLTDHLRQITKMIEKSLDFRWPGISLHEEGAIIMVVPNGTDAADHMHIRICAAKAGLINAENGLLEIVTESVAGALYCQPLISHHNLKTDFFVLNSGGISSTLSTCKVDEHFNVSSVTDVLTLPIGSIDVDKEFIDFLERKLGSIAIQTLKEQHDGQLQYLLLYFFDQLKTHFTGNAETYTPLGLDLKEFCPAVCNHIRTDLRLFLEEDDWMLYIQYEDVKSFFDSVIKKLCHEISTYVLWDRSPQKVLFLVGGFAESEYFVNSMRDTLHQFSLIAVPNQPITATSRGAVQYGLKITRTYARVLFYTYGIQVTRPWMANDLPRERDVNGNVTVFHPIVQRGTEVPVGRKFTKNIHEYRKSTNQQLEYKVYRTTKYVGKYCDEEGMELVGTVKVLNVCHVRKVEFSLTFEKLAVVATAAAKEWAKAYSQEFVTEL</sequence>
<dbReference type="PANTHER" id="PTHR14187:SF5">
    <property type="entry name" value="HEAT SHOCK 70 KDA PROTEIN 12A"/>
    <property type="match status" value="1"/>
</dbReference>
<organism evidence="2 3">
    <name type="scientific">Paraglomus brasilianum</name>
    <dbReference type="NCBI Taxonomy" id="144538"/>
    <lineage>
        <taxon>Eukaryota</taxon>
        <taxon>Fungi</taxon>
        <taxon>Fungi incertae sedis</taxon>
        <taxon>Mucoromycota</taxon>
        <taxon>Glomeromycotina</taxon>
        <taxon>Glomeromycetes</taxon>
        <taxon>Paraglomerales</taxon>
        <taxon>Paraglomeraceae</taxon>
        <taxon>Paraglomus</taxon>
    </lineage>
</organism>
<dbReference type="EMBL" id="CAJVPI010000068">
    <property type="protein sequence ID" value="CAG8472234.1"/>
    <property type="molecule type" value="Genomic_DNA"/>
</dbReference>
<name>A0A9N8Z6E7_9GLOM</name>
<dbReference type="SUPFAM" id="SSF53067">
    <property type="entry name" value="Actin-like ATPase domain"/>
    <property type="match status" value="2"/>
</dbReference>
<keyword evidence="3" id="KW-1185">Reference proteome</keyword>
<accession>A0A9N8Z6E7</accession>
<dbReference type="Proteomes" id="UP000789739">
    <property type="component" value="Unassembled WGS sequence"/>
</dbReference>
<protein>
    <submittedName>
        <fullName evidence="2">1312_t:CDS:1</fullName>
    </submittedName>
</protein>
<proteinExistence type="predicted"/>
<dbReference type="PANTHER" id="PTHR14187">
    <property type="entry name" value="ALPHA KINASE/ELONGATION FACTOR 2 KINASE"/>
    <property type="match status" value="1"/>
</dbReference>
<evidence type="ECO:0000256" key="1">
    <source>
        <dbReference type="SAM" id="MobiDB-lite"/>
    </source>
</evidence>
<gene>
    <name evidence="2" type="ORF">PBRASI_LOCUS1128</name>
</gene>
<evidence type="ECO:0000313" key="3">
    <source>
        <dbReference type="Proteomes" id="UP000789739"/>
    </source>
</evidence>
<feature type="compositionally biased region" description="Polar residues" evidence="1">
    <location>
        <begin position="37"/>
        <end position="49"/>
    </location>
</feature>
<reference evidence="2" key="1">
    <citation type="submission" date="2021-06" db="EMBL/GenBank/DDBJ databases">
        <authorList>
            <person name="Kallberg Y."/>
            <person name="Tangrot J."/>
            <person name="Rosling A."/>
        </authorList>
    </citation>
    <scope>NUCLEOTIDE SEQUENCE</scope>
    <source>
        <strain evidence="2">BR232B</strain>
    </source>
</reference>
<feature type="region of interest" description="Disordered" evidence="1">
    <location>
        <begin position="14"/>
        <end position="49"/>
    </location>
</feature>